<dbReference type="Proteomes" id="UP000194841">
    <property type="component" value="Unassembled WGS sequence"/>
</dbReference>
<feature type="chain" id="PRO_5012376747" evidence="5">
    <location>
        <begin position="35"/>
        <end position="494"/>
    </location>
</feature>
<dbReference type="GO" id="GO:0008061">
    <property type="term" value="F:chitin binding"/>
    <property type="evidence" value="ECO:0007669"/>
    <property type="project" value="UniProtKB-KW"/>
</dbReference>
<name>A0A244CU14_PSEDV</name>
<evidence type="ECO:0000313" key="8">
    <source>
        <dbReference type="EMBL" id="OUL59095.1"/>
    </source>
</evidence>
<dbReference type="NCBIfam" id="NF009690">
    <property type="entry name" value="PRK13211.1"/>
    <property type="match status" value="1"/>
</dbReference>
<reference evidence="8 9" key="1">
    <citation type="submission" date="2017-02" db="EMBL/GenBank/DDBJ databases">
        <title>Pseudoalteromonas ulvae TC14 Genome.</title>
        <authorList>
            <person name="Molmeret M."/>
        </authorList>
    </citation>
    <scope>NUCLEOTIDE SEQUENCE [LARGE SCALE GENOMIC DNA]</scope>
    <source>
        <strain evidence="8">TC14</strain>
    </source>
</reference>
<dbReference type="InterPro" id="IPR004302">
    <property type="entry name" value="Cellulose/chitin-bd_N"/>
</dbReference>
<dbReference type="Gene3D" id="2.70.50.50">
    <property type="entry name" value="chitin-binding protein cbp21"/>
    <property type="match status" value="1"/>
</dbReference>
<dbReference type="Gene3D" id="3.30.70.2150">
    <property type="match status" value="1"/>
</dbReference>
<evidence type="ECO:0000256" key="4">
    <source>
        <dbReference type="ARBA" id="ARBA00022729"/>
    </source>
</evidence>
<dbReference type="GO" id="GO:0005576">
    <property type="term" value="C:extracellular region"/>
    <property type="evidence" value="ECO:0007669"/>
    <property type="project" value="UniProtKB-SubCell"/>
</dbReference>
<keyword evidence="2" id="KW-0964">Secreted</keyword>
<evidence type="ECO:0000256" key="5">
    <source>
        <dbReference type="SAM" id="SignalP"/>
    </source>
</evidence>
<dbReference type="SUPFAM" id="SSF81296">
    <property type="entry name" value="E set domains"/>
    <property type="match status" value="1"/>
</dbReference>
<evidence type="ECO:0000256" key="1">
    <source>
        <dbReference type="ARBA" id="ARBA00004613"/>
    </source>
</evidence>
<keyword evidence="3" id="KW-0147">Chitin-binding</keyword>
<feature type="domain" description="Chitin-binding type-4" evidence="6">
    <location>
        <begin position="35"/>
        <end position="200"/>
    </location>
</feature>
<evidence type="ECO:0000256" key="3">
    <source>
        <dbReference type="ARBA" id="ARBA00022669"/>
    </source>
</evidence>
<dbReference type="InterPro" id="IPR041029">
    <property type="entry name" value="GbpA_2"/>
</dbReference>
<dbReference type="AlphaFoldDB" id="A0A244CU14"/>
<protein>
    <submittedName>
        <fullName evidence="8">N-acetylglucosamine-binding protein GbpA</fullName>
    </submittedName>
</protein>
<evidence type="ECO:0000256" key="2">
    <source>
        <dbReference type="ARBA" id="ARBA00022525"/>
    </source>
</evidence>
<gene>
    <name evidence="8" type="ORF">B1199_02115</name>
</gene>
<dbReference type="CDD" id="cd21177">
    <property type="entry name" value="LPMO_AA10"/>
    <property type="match status" value="1"/>
</dbReference>
<dbReference type="EMBL" id="MWPV01000001">
    <property type="protein sequence ID" value="OUL59095.1"/>
    <property type="molecule type" value="Genomic_DNA"/>
</dbReference>
<comment type="caution">
    <text evidence="8">The sequence shown here is derived from an EMBL/GenBank/DDBJ whole genome shotgun (WGS) entry which is preliminary data.</text>
</comment>
<keyword evidence="9" id="KW-1185">Reference proteome</keyword>
<comment type="subcellular location">
    <subcellularLocation>
        <location evidence="1">Secreted</location>
    </subcellularLocation>
</comment>
<feature type="signal peptide" evidence="5">
    <location>
        <begin position="1"/>
        <end position="34"/>
    </location>
</feature>
<evidence type="ECO:0000259" key="6">
    <source>
        <dbReference type="Pfam" id="PF03067"/>
    </source>
</evidence>
<proteinExistence type="predicted"/>
<evidence type="ECO:0000313" key="9">
    <source>
        <dbReference type="Proteomes" id="UP000194841"/>
    </source>
</evidence>
<organism evidence="8 9">
    <name type="scientific">Pseudoalteromonas ulvae</name>
    <dbReference type="NCBI Taxonomy" id="107327"/>
    <lineage>
        <taxon>Bacteria</taxon>
        <taxon>Pseudomonadati</taxon>
        <taxon>Pseudomonadota</taxon>
        <taxon>Gammaproteobacteria</taxon>
        <taxon>Alteromonadales</taxon>
        <taxon>Pseudoalteromonadaceae</taxon>
        <taxon>Pseudoalteromonas</taxon>
    </lineage>
</organism>
<dbReference type="Gene3D" id="2.60.40.2550">
    <property type="match status" value="1"/>
</dbReference>
<dbReference type="InterPro" id="IPR014756">
    <property type="entry name" value="Ig_E-set"/>
</dbReference>
<evidence type="ECO:0000259" key="7">
    <source>
        <dbReference type="Pfam" id="PF18416"/>
    </source>
</evidence>
<accession>A0A244CU14</accession>
<dbReference type="Pfam" id="PF18416">
    <property type="entry name" value="GbpA_2"/>
    <property type="match status" value="1"/>
</dbReference>
<dbReference type="FunFam" id="2.70.50.50:FF:000001">
    <property type="entry name" value="Chitin-binding protein"/>
    <property type="match status" value="1"/>
</dbReference>
<feature type="domain" description="N-acetylglucosamine binding protein A" evidence="7">
    <location>
        <begin position="212"/>
        <end position="310"/>
    </location>
</feature>
<dbReference type="Pfam" id="PF03067">
    <property type="entry name" value="LPMO_10"/>
    <property type="match status" value="1"/>
</dbReference>
<dbReference type="PANTHER" id="PTHR34823">
    <property type="entry name" value="GLCNAC-BINDING PROTEIN A"/>
    <property type="match status" value="1"/>
</dbReference>
<dbReference type="OrthoDB" id="3675244at2"/>
<dbReference type="PANTHER" id="PTHR34823:SF1">
    <property type="entry name" value="CHITIN-BINDING TYPE-4 DOMAIN-CONTAINING PROTEIN"/>
    <property type="match status" value="1"/>
</dbReference>
<dbReference type="InterPro" id="IPR051024">
    <property type="entry name" value="GlcNAc_Chitin_IntDeg"/>
</dbReference>
<sequence length="494" mass="54831">MSFRSKMKHINKTLLAMTPIAAALLMPLSQTVSAHGYISKPESRGYLCRLGENTSCGNVVYEPQSLEGPDRFPETGPADGHIASAGHRAFSQLNAQTISRWTKRPIKAGPNEFTWTFTANHSTRDWRYFITKTTWDPNSPLTRDQFEAVPFCEYSGHYKQPPRNVTHLCNVPADRNGYHIVLGVWDVGDTGMSFYNTVDLMIDNGDTNQVYWQDVGDILAGRDLRAGSSIKTRVFGHDSKELASLQTVLTIDTDEAGLGTNWPLALANKINATQSWLQAGQLDDNNTIQPMAGRNEIFAQSNSGISSVELEFVAAPLPKPDFDVSGISHRYEINDSDVKFTFTTDISEKASITATLNKNYRSVVTHTFQVEAGQTELTMSYPEAQAGHYNLVISYLTENGTIDQATFHLNLVTPTDGGDPVDPVEPPTTDADYTFPEGLSSYKAGTTVFQPKNGKVYQCKPWPYNGYCVQWSEGSNQYEPGVGLYWNMAWIELN</sequence>
<keyword evidence="4 5" id="KW-0732">Signal</keyword>